<protein>
    <submittedName>
        <fullName evidence="2">Uncharacterized protein</fullName>
    </submittedName>
</protein>
<reference evidence="2" key="1">
    <citation type="submission" date="2019-08" db="EMBL/GenBank/DDBJ databases">
        <authorList>
            <person name="Kucharzyk K."/>
            <person name="Murdoch R.W."/>
            <person name="Higgins S."/>
            <person name="Loffler F."/>
        </authorList>
    </citation>
    <scope>NUCLEOTIDE SEQUENCE</scope>
</reference>
<feature type="transmembrane region" description="Helical" evidence="1">
    <location>
        <begin position="57"/>
        <end position="79"/>
    </location>
</feature>
<proteinExistence type="predicted"/>
<feature type="transmembrane region" description="Helical" evidence="1">
    <location>
        <begin position="194"/>
        <end position="217"/>
    </location>
</feature>
<keyword evidence="1" id="KW-0472">Membrane</keyword>
<dbReference type="AlphaFoldDB" id="A0A644YKE4"/>
<comment type="caution">
    <text evidence="2">The sequence shown here is derived from an EMBL/GenBank/DDBJ whole genome shotgun (WGS) entry which is preliminary data.</text>
</comment>
<evidence type="ECO:0000313" key="2">
    <source>
        <dbReference type="EMBL" id="MPM29112.1"/>
    </source>
</evidence>
<gene>
    <name evidence="2" type="ORF">SDC9_75651</name>
</gene>
<dbReference type="EMBL" id="VSSQ01005427">
    <property type="protein sequence ID" value="MPM29112.1"/>
    <property type="molecule type" value="Genomic_DNA"/>
</dbReference>
<evidence type="ECO:0000256" key="1">
    <source>
        <dbReference type="SAM" id="Phobius"/>
    </source>
</evidence>
<organism evidence="2">
    <name type="scientific">bioreactor metagenome</name>
    <dbReference type="NCBI Taxonomy" id="1076179"/>
    <lineage>
        <taxon>unclassified sequences</taxon>
        <taxon>metagenomes</taxon>
        <taxon>ecological metagenomes</taxon>
    </lineage>
</organism>
<keyword evidence="1" id="KW-0812">Transmembrane</keyword>
<accession>A0A644YKE4</accession>
<sequence length="249" mass="28327">MQGVFLRLPSSFRFIVERFVFQIGRQACSVLRHARIDFSLACSQSALGLGDFVQKQLAILLIECCAVIQLLAGILQFLLGFRKFVFALLQFIFRISDLPLTLRTDFIDALQRSPVQSKLHFIGQSVHLFIIGVRVACFRHSRSHRQISFRIDAAENIRFGYDNESIQAALPDIGGTTHYRFDVHRRINEADDRVFLFLQGDAVFFFFITKVFVGLMAESDGIADLISTAQILFRIQGDFAACFRQSAVY</sequence>
<name>A0A644YKE4_9ZZZZ</name>
<keyword evidence="1" id="KW-1133">Transmembrane helix</keyword>